<proteinExistence type="predicted"/>
<comment type="caution">
    <text evidence="1">The sequence shown here is derived from an EMBL/GenBank/DDBJ whole genome shotgun (WGS) entry which is preliminary data.</text>
</comment>
<dbReference type="Proteomes" id="UP000824074">
    <property type="component" value="Unassembled WGS sequence"/>
</dbReference>
<organism evidence="1 2">
    <name type="scientific">Candidatus Aphodocola excrementigallinarum</name>
    <dbReference type="NCBI Taxonomy" id="2840670"/>
    <lineage>
        <taxon>Bacteria</taxon>
        <taxon>Bacillati</taxon>
        <taxon>Bacillota</taxon>
        <taxon>Bacilli</taxon>
        <taxon>Candidatus Aphodocola</taxon>
    </lineage>
</organism>
<dbReference type="EMBL" id="DVMT01000027">
    <property type="protein sequence ID" value="HIU40156.1"/>
    <property type="molecule type" value="Genomic_DNA"/>
</dbReference>
<evidence type="ECO:0000313" key="2">
    <source>
        <dbReference type="Proteomes" id="UP000824074"/>
    </source>
</evidence>
<sequence length="103" mass="12295">MQQMDYNTILELYDYFNYFSNELLTCINNIKNIVNDLDKNEHWDGNGYKEYNEKMSNLSANFSAYISDIGFTDDEAFKLYDKLTDYELFKGNFEFTNINDQVK</sequence>
<reference evidence="1" key="2">
    <citation type="journal article" date="2021" name="PeerJ">
        <title>Extensive microbial diversity within the chicken gut microbiome revealed by metagenomics and culture.</title>
        <authorList>
            <person name="Gilroy R."/>
            <person name="Ravi A."/>
            <person name="Getino M."/>
            <person name="Pursley I."/>
            <person name="Horton D.L."/>
            <person name="Alikhan N.F."/>
            <person name="Baker D."/>
            <person name="Gharbi K."/>
            <person name="Hall N."/>
            <person name="Watson M."/>
            <person name="Adriaenssens E.M."/>
            <person name="Foster-Nyarko E."/>
            <person name="Jarju S."/>
            <person name="Secka A."/>
            <person name="Antonio M."/>
            <person name="Oren A."/>
            <person name="Chaudhuri R.R."/>
            <person name="La Ragione R."/>
            <person name="Hildebrand F."/>
            <person name="Pallen M.J."/>
        </authorList>
    </citation>
    <scope>NUCLEOTIDE SEQUENCE</scope>
    <source>
        <strain evidence="1">CHK193-30670</strain>
    </source>
</reference>
<gene>
    <name evidence="1" type="ORF">IAB68_02500</name>
</gene>
<reference evidence="1" key="1">
    <citation type="submission" date="2020-10" db="EMBL/GenBank/DDBJ databases">
        <authorList>
            <person name="Gilroy R."/>
        </authorList>
    </citation>
    <scope>NUCLEOTIDE SEQUENCE</scope>
    <source>
        <strain evidence="1">CHK193-30670</strain>
    </source>
</reference>
<evidence type="ECO:0000313" key="1">
    <source>
        <dbReference type="EMBL" id="HIU40156.1"/>
    </source>
</evidence>
<name>A0A9D1IP35_9FIRM</name>
<protein>
    <submittedName>
        <fullName evidence="1">Uncharacterized protein</fullName>
    </submittedName>
</protein>
<accession>A0A9D1IP35</accession>
<dbReference type="AlphaFoldDB" id="A0A9D1IP35"/>